<dbReference type="InterPro" id="IPR009351">
    <property type="entry name" value="AlkZ-like"/>
</dbReference>
<gene>
    <name evidence="2" type="ORF">ACFO0K_00220</name>
</gene>
<dbReference type="Proteomes" id="UP001595965">
    <property type="component" value="Unassembled WGS sequence"/>
</dbReference>
<protein>
    <submittedName>
        <fullName evidence="2">Winged helix-turn-helix domain-containing protein</fullName>
    </submittedName>
</protein>
<feature type="region of interest" description="Disordered" evidence="1">
    <location>
        <begin position="1"/>
        <end position="50"/>
    </location>
</feature>
<sequence length="472" mass="51318">MASSPSMPTILTLRSRKRTSTIEPQRSESLASRRGRRPPGPSGPGGPVLGYSEARRTALAAQLIHQRRRPGPPGARKIRSVVDRLGVLQVDSVNILARAHYVPLFSRLGPYDPALLDRLSHQVSHQRHPTWTEYWAHEASLVPVRLRPALVAVQRRTWMTATDVDAQVRDELSQQILALLSASCPLTARQVESRLGHHGGHQGHWGWNWSVVKRILEDLFASGRIASAGRNPQFERLFVPASAIDPAAEVPDRHAAVLELVDTAARALGVATEASLADYYRITVAAARAAAVQLYNEGVLEPVRLPGLRGTTVAAWRHAEAVTPRTATGRALVSPFDPLVFHRPRVEALFGVRYRLGIYTPAPKRTRGYYSLLFLLGERLVAQVDLKADRAGKVLLVRGAWSEDPATVPGGPGQASGAGGLAADVGHVVVELAAELGELAGWLGLEDVVVVENADGDLPVELLRAWRKLPEI</sequence>
<evidence type="ECO:0000256" key="1">
    <source>
        <dbReference type="SAM" id="MobiDB-lite"/>
    </source>
</evidence>
<feature type="compositionally biased region" description="Polar residues" evidence="1">
    <location>
        <begin position="21"/>
        <end position="30"/>
    </location>
</feature>
<keyword evidence="3" id="KW-1185">Reference proteome</keyword>
<dbReference type="PANTHER" id="PTHR30528">
    <property type="entry name" value="CYTOPLASMIC PROTEIN"/>
    <property type="match status" value="1"/>
</dbReference>
<comment type="caution">
    <text evidence="2">The sequence shown here is derived from an EMBL/GenBank/DDBJ whole genome shotgun (WGS) entry which is preliminary data.</text>
</comment>
<organism evidence="2 3">
    <name type="scientific">Citricoccus alkalitolerans</name>
    <dbReference type="NCBI Taxonomy" id="246603"/>
    <lineage>
        <taxon>Bacteria</taxon>
        <taxon>Bacillati</taxon>
        <taxon>Actinomycetota</taxon>
        <taxon>Actinomycetes</taxon>
        <taxon>Micrococcales</taxon>
        <taxon>Micrococcaceae</taxon>
        <taxon>Citricoccus</taxon>
    </lineage>
</organism>
<proteinExistence type="predicted"/>
<dbReference type="RefSeq" id="WP_378108166.1">
    <property type="nucleotide sequence ID" value="NZ_JBHSEN010000001.1"/>
</dbReference>
<evidence type="ECO:0000313" key="3">
    <source>
        <dbReference type="Proteomes" id="UP001595965"/>
    </source>
</evidence>
<evidence type="ECO:0000313" key="2">
    <source>
        <dbReference type="EMBL" id="MFC4428102.1"/>
    </source>
</evidence>
<reference evidence="3" key="1">
    <citation type="journal article" date="2019" name="Int. J. Syst. Evol. Microbiol.">
        <title>The Global Catalogue of Microorganisms (GCM) 10K type strain sequencing project: providing services to taxonomists for standard genome sequencing and annotation.</title>
        <authorList>
            <consortium name="The Broad Institute Genomics Platform"/>
            <consortium name="The Broad Institute Genome Sequencing Center for Infectious Disease"/>
            <person name="Wu L."/>
            <person name="Ma J."/>
        </authorList>
    </citation>
    <scope>NUCLEOTIDE SEQUENCE [LARGE SCALE GENOMIC DNA]</scope>
    <source>
        <strain evidence="3">CGMCC 1.12125</strain>
    </source>
</reference>
<name>A0ABV8XU47_9MICC</name>
<dbReference type="Pfam" id="PF06224">
    <property type="entry name" value="AlkZ-like"/>
    <property type="match status" value="1"/>
</dbReference>
<dbReference type="PANTHER" id="PTHR30528:SF0">
    <property type="entry name" value="CYTOPLASMIC PROTEIN"/>
    <property type="match status" value="1"/>
</dbReference>
<accession>A0ABV8XU47</accession>
<dbReference type="EMBL" id="JBHSEN010000001">
    <property type="protein sequence ID" value="MFC4428102.1"/>
    <property type="molecule type" value="Genomic_DNA"/>
</dbReference>